<evidence type="ECO:0000313" key="1">
    <source>
        <dbReference type="EMBL" id="GHB24100.1"/>
    </source>
</evidence>
<reference evidence="1" key="1">
    <citation type="journal article" date="2014" name="Int. J. Syst. Evol. Microbiol.">
        <title>Complete genome sequence of Corynebacterium casei LMG S-19264T (=DSM 44701T), isolated from a smear-ripened cheese.</title>
        <authorList>
            <consortium name="US DOE Joint Genome Institute (JGI-PGF)"/>
            <person name="Walter F."/>
            <person name="Albersmeier A."/>
            <person name="Kalinowski J."/>
            <person name="Ruckert C."/>
        </authorList>
    </citation>
    <scope>NUCLEOTIDE SEQUENCE</scope>
    <source>
        <strain evidence="1">KCTC 23224</strain>
    </source>
</reference>
<name>A0A8J3CV72_9BACT</name>
<dbReference type="Proteomes" id="UP000642809">
    <property type="component" value="Unassembled WGS sequence"/>
</dbReference>
<keyword evidence="2" id="KW-1185">Reference proteome</keyword>
<gene>
    <name evidence="1" type="ORF">GCM10008106_01000</name>
</gene>
<organism evidence="1 2">
    <name type="scientific">Mongoliitalea lutea</name>
    <dbReference type="NCBI Taxonomy" id="849756"/>
    <lineage>
        <taxon>Bacteria</taxon>
        <taxon>Pseudomonadati</taxon>
        <taxon>Bacteroidota</taxon>
        <taxon>Cytophagia</taxon>
        <taxon>Cytophagales</taxon>
        <taxon>Cyclobacteriaceae</taxon>
        <taxon>Mongoliitalea</taxon>
    </lineage>
</organism>
<sequence>MGKDYQPLQVGRFWIYEVDEVIVFGENDQEERSYFIRDVVDYTYINAQNELVYVLRREESSNRTNWVTTTNYAQFVRRNALIRLIENRNIIPLVFPPREEVTWDGNVFNSLDRDDFTIVRAGVVESGGVMYPRAVLVVQEEDDDLITFRDNRYEVFARGIGMVEHYYEVFTYCSRNDCLGQQLINRGRKTHMRLFDYGNL</sequence>
<reference evidence="1" key="2">
    <citation type="submission" date="2020-09" db="EMBL/GenBank/DDBJ databases">
        <authorList>
            <person name="Sun Q."/>
            <person name="Kim S."/>
        </authorList>
    </citation>
    <scope>NUCLEOTIDE SEQUENCE</scope>
    <source>
        <strain evidence="1">KCTC 23224</strain>
    </source>
</reference>
<dbReference type="EMBL" id="BMYF01000001">
    <property type="protein sequence ID" value="GHB24100.1"/>
    <property type="molecule type" value="Genomic_DNA"/>
</dbReference>
<dbReference type="AlphaFoldDB" id="A0A8J3CV72"/>
<proteinExistence type="predicted"/>
<comment type="caution">
    <text evidence="1">The sequence shown here is derived from an EMBL/GenBank/DDBJ whole genome shotgun (WGS) entry which is preliminary data.</text>
</comment>
<accession>A0A8J3CV72</accession>
<evidence type="ECO:0000313" key="2">
    <source>
        <dbReference type="Proteomes" id="UP000642809"/>
    </source>
</evidence>
<protein>
    <submittedName>
        <fullName evidence="1">Uncharacterized protein</fullName>
    </submittedName>
</protein>